<evidence type="ECO:0000256" key="5">
    <source>
        <dbReference type="ARBA" id="ARBA00023125"/>
    </source>
</evidence>
<dbReference type="InterPro" id="IPR014284">
    <property type="entry name" value="RNA_pol_sigma-70_dom"/>
</dbReference>
<dbReference type="PROSITE" id="PS00716">
    <property type="entry name" value="SIGMA70_2"/>
    <property type="match status" value="1"/>
</dbReference>
<gene>
    <name evidence="9" type="primary">sigK</name>
    <name evidence="9" type="ORF">GFC01_16375</name>
</gene>
<evidence type="ECO:0000256" key="7">
    <source>
        <dbReference type="RuleBase" id="RU362124"/>
    </source>
</evidence>
<keyword evidence="6 7" id="KW-0804">Transcription</keyword>
<reference evidence="9 10" key="1">
    <citation type="submission" date="2019-10" db="EMBL/GenBank/DDBJ databases">
        <title>Comparative genomics of sulfur disproportionating microorganisms.</title>
        <authorList>
            <person name="Ward L.M."/>
            <person name="Bertran E."/>
            <person name="Johnston D."/>
        </authorList>
    </citation>
    <scope>NUCLEOTIDE SEQUENCE [LARGE SCALE GENOMIC DNA]</scope>
    <source>
        <strain evidence="9 10">DSM 14055</strain>
    </source>
</reference>
<evidence type="ECO:0000256" key="6">
    <source>
        <dbReference type="ARBA" id="ARBA00023163"/>
    </source>
</evidence>
<dbReference type="InterPro" id="IPR013324">
    <property type="entry name" value="RNA_pol_sigma_r3/r4-like"/>
</dbReference>
<dbReference type="PANTHER" id="PTHR30376">
    <property type="entry name" value="SIGMA FACTOR RPOH HEAT SHOCK RELATED"/>
    <property type="match status" value="1"/>
</dbReference>
<dbReference type="Proteomes" id="UP000441717">
    <property type="component" value="Unassembled WGS sequence"/>
</dbReference>
<dbReference type="PIRSF" id="PIRSF000770">
    <property type="entry name" value="RNA_pol_sigma-SigE/K"/>
    <property type="match status" value="1"/>
</dbReference>
<dbReference type="Gene3D" id="1.20.120.1810">
    <property type="match status" value="1"/>
</dbReference>
<dbReference type="NCBIfam" id="NF004471">
    <property type="entry name" value="PRK05803.1"/>
    <property type="match status" value="1"/>
</dbReference>
<keyword evidence="3 7" id="KW-0805">Transcription regulation</keyword>
<comment type="caution">
    <text evidence="9">The sequence shown here is derived from an EMBL/GenBank/DDBJ whole genome shotgun (WGS) entry which is preliminary data.</text>
</comment>
<protein>
    <recommendedName>
        <fullName evidence="7">RNA polymerase sigma factor</fullName>
    </recommendedName>
</protein>
<dbReference type="GO" id="GO:0016987">
    <property type="term" value="F:sigma factor activity"/>
    <property type="evidence" value="ECO:0007669"/>
    <property type="project" value="UniProtKB-KW"/>
</dbReference>
<keyword evidence="5 7" id="KW-0238">DNA-binding</keyword>
<organism evidence="9 10">
    <name type="scientific">Desulfofundulus thermobenzoicus</name>
    <dbReference type="NCBI Taxonomy" id="29376"/>
    <lineage>
        <taxon>Bacteria</taxon>
        <taxon>Bacillati</taxon>
        <taxon>Bacillota</taxon>
        <taxon>Clostridia</taxon>
        <taxon>Eubacteriales</taxon>
        <taxon>Peptococcaceae</taxon>
        <taxon>Desulfofundulus</taxon>
    </lineage>
</organism>
<keyword evidence="4 7" id="KW-0731">Sigma factor</keyword>
<dbReference type="SUPFAM" id="SSF88946">
    <property type="entry name" value="Sigma2 domain of RNA polymerase sigma factors"/>
    <property type="match status" value="1"/>
</dbReference>
<evidence type="ECO:0000256" key="2">
    <source>
        <dbReference type="ARBA" id="ARBA00022969"/>
    </source>
</evidence>
<dbReference type="PROSITE" id="PS00715">
    <property type="entry name" value="SIGMA70_1"/>
    <property type="match status" value="1"/>
</dbReference>
<dbReference type="CDD" id="cd06171">
    <property type="entry name" value="Sigma70_r4"/>
    <property type="match status" value="1"/>
</dbReference>
<accession>A0A6N7IUP7</accession>
<dbReference type="InterPro" id="IPR007627">
    <property type="entry name" value="RNA_pol_sigma70_r2"/>
</dbReference>
<dbReference type="InterPro" id="IPR001387">
    <property type="entry name" value="Cro/C1-type_HTH"/>
</dbReference>
<comment type="function">
    <text evidence="7">Sigma factors are initiation factors that promote the attachment of RNA polymerase to specific initiation sites and are then released.</text>
</comment>
<dbReference type="AlphaFoldDB" id="A0A6N7IUP7"/>
<dbReference type="PROSITE" id="PS50943">
    <property type="entry name" value="HTH_CROC1"/>
    <property type="match status" value="1"/>
</dbReference>
<dbReference type="NCBIfam" id="TIGR02937">
    <property type="entry name" value="sigma70-ECF"/>
    <property type="match status" value="1"/>
</dbReference>
<evidence type="ECO:0000256" key="1">
    <source>
        <dbReference type="ARBA" id="ARBA00007788"/>
    </source>
</evidence>
<evidence type="ECO:0000256" key="4">
    <source>
        <dbReference type="ARBA" id="ARBA00023082"/>
    </source>
</evidence>
<dbReference type="GO" id="GO:0006352">
    <property type="term" value="P:DNA-templated transcription initiation"/>
    <property type="evidence" value="ECO:0007669"/>
    <property type="project" value="InterPro"/>
</dbReference>
<comment type="similarity">
    <text evidence="1 7">Belongs to the sigma-70 factor family.</text>
</comment>
<dbReference type="PANTHER" id="PTHR30376:SF3">
    <property type="entry name" value="RNA POLYMERASE SIGMA FACTOR RPOH"/>
    <property type="match status" value="1"/>
</dbReference>
<dbReference type="GO" id="GO:0030435">
    <property type="term" value="P:sporulation resulting in formation of a cellular spore"/>
    <property type="evidence" value="ECO:0007669"/>
    <property type="project" value="UniProtKB-KW"/>
</dbReference>
<sequence>MLPGLWSLLLLSLINGLMLLVSYIAGNTFPHPLSEEYEARYLELAARGDEQARAALIEHNLRLVAHIVKKYEGTGEDPDDLISTGTIGLIKAINTFDLEKGTRLATYAARCIENEILMHLRLMKKTRQEVSLYDPVGVDKEGNEITLLEILGTHPEIVTEMVENQFELKYLLERIDQLSTQEKKVLTLRFGLENGVRTTQREIARRLGISRSYVSRIEKRALHKLIRELNKEGRQ</sequence>
<feature type="domain" description="HTH cro/C1-type" evidence="8">
    <location>
        <begin position="199"/>
        <end position="219"/>
    </location>
</feature>
<dbReference type="InterPro" id="IPR013325">
    <property type="entry name" value="RNA_pol_sigma_r2"/>
</dbReference>
<dbReference type="Pfam" id="PF04545">
    <property type="entry name" value="Sigma70_r4"/>
    <property type="match status" value="1"/>
</dbReference>
<keyword evidence="2" id="KW-0749">Sporulation</keyword>
<name>A0A6N7IUP7_9FIRM</name>
<dbReference type="InterPro" id="IPR014209">
    <property type="entry name" value="RNA_pol_sigma-K"/>
</dbReference>
<dbReference type="Pfam" id="PF04542">
    <property type="entry name" value="Sigma70_r2"/>
    <property type="match status" value="1"/>
</dbReference>
<dbReference type="EMBL" id="WHYR01000068">
    <property type="protein sequence ID" value="MQL53802.1"/>
    <property type="molecule type" value="Genomic_DNA"/>
</dbReference>
<dbReference type="GO" id="GO:0003677">
    <property type="term" value="F:DNA binding"/>
    <property type="evidence" value="ECO:0007669"/>
    <property type="project" value="UniProtKB-KW"/>
</dbReference>
<keyword evidence="10" id="KW-1185">Reference proteome</keyword>
<dbReference type="NCBIfam" id="TIGR02846">
    <property type="entry name" value="spore_sigmaK"/>
    <property type="match status" value="1"/>
</dbReference>
<proteinExistence type="inferred from homology"/>
<dbReference type="InterPro" id="IPR050813">
    <property type="entry name" value="Sigma-70_Factor"/>
</dbReference>
<evidence type="ECO:0000259" key="8">
    <source>
        <dbReference type="PROSITE" id="PS50943"/>
    </source>
</evidence>
<dbReference type="InterPro" id="IPR000943">
    <property type="entry name" value="RNA_pol_sigma70"/>
</dbReference>
<evidence type="ECO:0000313" key="10">
    <source>
        <dbReference type="Proteomes" id="UP000441717"/>
    </source>
</evidence>
<evidence type="ECO:0000256" key="3">
    <source>
        <dbReference type="ARBA" id="ARBA00023015"/>
    </source>
</evidence>
<evidence type="ECO:0000313" key="9">
    <source>
        <dbReference type="EMBL" id="MQL53802.1"/>
    </source>
</evidence>
<dbReference type="SUPFAM" id="SSF88659">
    <property type="entry name" value="Sigma3 and sigma4 domains of RNA polymerase sigma factors"/>
    <property type="match status" value="1"/>
</dbReference>
<dbReference type="PRINTS" id="PR00046">
    <property type="entry name" value="SIGMA70FCT"/>
</dbReference>
<dbReference type="InterPro" id="IPR036388">
    <property type="entry name" value="WH-like_DNA-bd_sf"/>
</dbReference>
<dbReference type="RefSeq" id="WP_341474061.1">
    <property type="nucleotide sequence ID" value="NZ_WHYR01000068.1"/>
</dbReference>
<dbReference type="InterPro" id="IPR007630">
    <property type="entry name" value="RNA_pol_sigma70_r4"/>
</dbReference>
<dbReference type="Gene3D" id="1.10.10.10">
    <property type="entry name" value="Winged helix-like DNA-binding domain superfamily/Winged helix DNA-binding domain"/>
    <property type="match status" value="1"/>
</dbReference>